<accession>A0ABT1B281</accession>
<proteinExistence type="predicted"/>
<dbReference type="EMBL" id="JAMXIB010000016">
    <property type="protein sequence ID" value="MCO5725955.1"/>
    <property type="molecule type" value="Genomic_DNA"/>
</dbReference>
<dbReference type="Gene3D" id="3.40.50.1110">
    <property type="entry name" value="SGNH hydrolase"/>
    <property type="match status" value="1"/>
</dbReference>
<evidence type="ECO:0000313" key="2">
    <source>
        <dbReference type="EMBL" id="MCO5725955.1"/>
    </source>
</evidence>
<gene>
    <name evidence="2" type="ORF">NG653_13910</name>
</gene>
<keyword evidence="3" id="KW-1185">Reference proteome</keyword>
<evidence type="ECO:0000259" key="1">
    <source>
        <dbReference type="Pfam" id="PF08885"/>
    </source>
</evidence>
<organism evidence="2 3">
    <name type="scientific">Robiginitalea marina</name>
    <dbReference type="NCBI Taxonomy" id="2954105"/>
    <lineage>
        <taxon>Bacteria</taxon>
        <taxon>Pseudomonadati</taxon>
        <taxon>Bacteroidota</taxon>
        <taxon>Flavobacteriia</taxon>
        <taxon>Flavobacteriales</taxon>
        <taxon>Flavobacteriaceae</taxon>
        <taxon>Robiginitalea</taxon>
    </lineage>
</organism>
<evidence type="ECO:0000313" key="3">
    <source>
        <dbReference type="Proteomes" id="UP001206312"/>
    </source>
</evidence>
<feature type="domain" description="GSCFA" evidence="1">
    <location>
        <begin position="22"/>
        <end position="256"/>
    </location>
</feature>
<dbReference type="InterPro" id="IPR014982">
    <property type="entry name" value="GSCFA"/>
</dbReference>
<comment type="caution">
    <text evidence="2">The sequence shown here is derived from an EMBL/GenBank/DDBJ whole genome shotgun (WGS) entry which is preliminary data.</text>
</comment>
<dbReference type="Pfam" id="PF08885">
    <property type="entry name" value="GSCFA"/>
    <property type="match status" value="1"/>
</dbReference>
<reference evidence="2 3" key="1">
    <citation type="submission" date="2022-06" db="EMBL/GenBank/DDBJ databases">
        <authorList>
            <person name="Xuan X."/>
        </authorList>
    </citation>
    <scope>NUCLEOTIDE SEQUENCE [LARGE SCALE GENOMIC DNA]</scope>
    <source>
        <strain evidence="2 3">2V75</strain>
    </source>
</reference>
<dbReference type="Proteomes" id="UP001206312">
    <property type="component" value="Unassembled WGS sequence"/>
</dbReference>
<dbReference type="InterPro" id="IPR036514">
    <property type="entry name" value="SGNH_hydro_sf"/>
</dbReference>
<protein>
    <submittedName>
        <fullName evidence="2">GSCFA domain-containing protein</fullName>
    </submittedName>
</protein>
<sequence>MKWRTELTIPQGYPKIGYGDFVFLLGSCFASHLSQKLQYFQLPYLGNPFGVLYHPAPIENLLSRAVAERPFREEDLFEHEGLWRNLETHSQVAGPGREDTLQTMNAALKDTRRALERATHVVLTLGTAHAFRHRETGRLVANCHKLPADHFTRELSPVQELQDSLGRILEVLRAFRADLTVLLTVSPVRHIRDGLVENQRSKAHLLAAAHHQVDQGLAGYFPAYEIMMDELRDYRFYEADLIHPNTQAVDFIWEQFAACWVEEAARPLMERVGEVRRQAEHRPLQADSPAYREFRRSLEARARALMDEYPQIRFDL</sequence>
<dbReference type="RefSeq" id="WP_252742327.1">
    <property type="nucleotide sequence ID" value="NZ_JAMXIB010000016.1"/>
</dbReference>
<dbReference type="SUPFAM" id="SSF52266">
    <property type="entry name" value="SGNH hydrolase"/>
    <property type="match status" value="1"/>
</dbReference>
<name>A0ABT1B281_9FLAO</name>